<dbReference type="EMBL" id="PFBC01000008">
    <property type="protein sequence ID" value="PIR88200.1"/>
    <property type="molecule type" value="Genomic_DNA"/>
</dbReference>
<feature type="domain" description="NAD-dependent epimerase/dehydratase" evidence="1">
    <location>
        <begin position="3"/>
        <end position="233"/>
    </location>
</feature>
<accession>A0A2H0UP73</accession>
<sequence length="311" mass="35140">MKILITGGAGYIGSVLTPELLKQGHEVTVVDNFMYNQPSLLDCCHNKNLKVVRGDIRNEKLITRHIKGKDFIIPLACLVGAPLCDRDPVAAKSINLEAIKLILRLREANQKIIFPNTNSGYGRQQEGTSFCDENTPLEPISLYGQLKMEAEKAILESGNGITLRLATVFGISPRMRLDLLVNDFVYRAVNDRFIILFEPHFKRNYVHIRDVAAAFIHCMDNFESLKNQAYNVGLSDANLSKLELCREIQKQLPDFVFLESKIGEDPDKRDYVVSNEKIEKTGFKPKVSLQEGIAELIKGYQIIKRNQFANV</sequence>
<dbReference type="Pfam" id="PF01370">
    <property type="entry name" value="Epimerase"/>
    <property type="match status" value="1"/>
</dbReference>
<dbReference type="CDD" id="cd08946">
    <property type="entry name" value="SDR_e"/>
    <property type="match status" value="1"/>
</dbReference>
<protein>
    <recommendedName>
        <fullName evidence="1">NAD-dependent epimerase/dehydratase domain-containing protein</fullName>
    </recommendedName>
</protein>
<dbReference type="AlphaFoldDB" id="A0A2H0UP73"/>
<dbReference type="Proteomes" id="UP000230903">
    <property type="component" value="Unassembled WGS sequence"/>
</dbReference>
<comment type="caution">
    <text evidence="2">The sequence shown here is derived from an EMBL/GenBank/DDBJ whole genome shotgun (WGS) entry which is preliminary data.</text>
</comment>
<evidence type="ECO:0000259" key="1">
    <source>
        <dbReference type="Pfam" id="PF01370"/>
    </source>
</evidence>
<evidence type="ECO:0000313" key="3">
    <source>
        <dbReference type="Proteomes" id="UP000230903"/>
    </source>
</evidence>
<proteinExistence type="predicted"/>
<dbReference type="PANTHER" id="PTHR43245">
    <property type="entry name" value="BIFUNCTIONAL POLYMYXIN RESISTANCE PROTEIN ARNA"/>
    <property type="match status" value="1"/>
</dbReference>
<dbReference type="InterPro" id="IPR001509">
    <property type="entry name" value="Epimerase_deHydtase"/>
</dbReference>
<dbReference type="Gene3D" id="3.40.50.720">
    <property type="entry name" value="NAD(P)-binding Rossmann-like Domain"/>
    <property type="match status" value="1"/>
</dbReference>
<dbReference type="PANTHER" id="PTHR43245:SF23">
    <property type="entry name" value="NAD(P)-BINDING DOMAIN-CONTAINING PROTEIN"/>
    <property type="match status" value="1"/>
</dbReference>
<reference evidence="3" key="1">
    <citation type="submission" date="2017-09" db="EMBL/GenBank/DDBJ databases">
        <title>Depth-based differentiation of microbial function through sediment-hosted aquifers and enrichment of novel symbionts in the deep terrestrial subsurface.</title>
        <authorList>
            <person name="Probst A.J."/>
            <person name="Ladd B."/>
            <person name="Jarett J.K."/>
            <person name="Geller-Mcgrath D.E."/>
            <person name="Sieber C.M.K."/>
            <person name="Emerson J.B."/>
            <person name="Anantharaman K."/>
            <person name="Thomas B.C."/>
            <person name="Malmstrom R."/>
            <person name="Stieglmeier M."/>
            <person name="Klingl A."/>
            <person name="Woyke T."/>
            <person name="Ryan C.M."/>
            <person name="Banfield J.F."/>
        </authorList>
    </citation>
    <scope>NUCLEOTIDE SEQUENCE [LARGE SCALE GENOMIC DNA]</scope>
</reference>
<dbReference type="InterPro" id="IPR036291">
    <property type="entry name" value="NAD(P)-bd_dom_sf"/>
</dbReference>
<gene>
    <name evidence="2" type="ORF">COU10_00460</name>
</gene>
<dbReference type="SUPFAM" id="SSF51735">
    <property type="entry name" value="NAD(P)-binding Rossmann-fold domains"/>
    <property type="match status" value="1"/>
</dbReference>
<dbReference type="InterPro" id="IPR050177">
    <property type="entry name" value="Lipid_A_modif_metabolic_enz"/>
</dbReference>
<evidence type="ECO:0000313" key="2">
    <source>
        <dbReference type="EMBL" id="PIR88200.1"/>
    </source>
</evidence>
<name>A0A2H0UP73_9BACT</name>
<organism evidence="2 3">
    <name type="scientific">Candidatus Harrisonbacteria bacterium CG10_big_fil_rev_8_21_14_0_10_45_28</name>
    <dbReference type="NCBI Taxonomy" id="1974586"/>
    <lineage>
        <taxon>Bacteria</taxon>
        <taxon>Candidatus Harrisoniibacteriota</taxon>
    </lineage>
</organism>